<dbReference type="Pfam" id="PF02627">
    <property type="entry name" value="CMD"/>
    <property type="match status" value="1"/>
</dbReference>
<dbReference type="InterPro" id="IPR029032">
    <property type="entry name" value="AhpD-like"/>
</dbReference>
<reference evidence="2 3" key="1">
    <citation type="submission" date="2016-10" db="EMBL/GenBank/DDBJ databases">
        <authorList>
            <person name="de Groot N.N."/>
        </authorList>
    </citation>
    <scope>NUCLEOTIDE SEQUENCE [LARGE SCALE GENOMIC DNA]</scope>
    <source>
        <strain evidence="2 3">DSM 43941</strain>
    </source>
</reference>
<gene>
    <name evidence="2" type="ORF">SAMN04489716_0758</name>
</gene>
<dbReference type="InterPro" id="IPR003779">
    <property type="entry name" value="CMD-like"/>
</dbReference>
<name>A0A1H1S452_9ACTN</name>
<accession>A0A1H1S452</accession>
<feature type="domain" description="Carboxymuconolactone decarboxylase-like" evidence="1">
    <location>
        <begin position="45"/>
        <end position="124"/>
    </location>
</feature>
<evidence type="ECO:0000313" key="2">
    <source>
        <dbReference type="EMBL" id="SDS42568.1"/>
    </source>
</evidence>
<proteinExistence type="predicted"/>
<dbReference type="SUPFAM" id="SSF69118">
    <property type="entry name" value="AhpD-like"/>
    <property type="match status" value="1"/>
</dbReference>
<keyword evidence="3" id="KW-1185">Reference proteome</keyword>
<organism evidence="2 3">
    <name type="scientific">Actinoplanes derwentensis</name>
    <dbReference type="NCBI Taxonomy" id="113562"/>
    <lineage>
        <taxon>Bacteria</taxon>
        <taxon>Bacillati</taxon>
        <taxon>Actinomycetota</taxon>
        <taxon>Actinomycetes</taxon>
        <taxon>Micromonosporales</taxon>
        <taxon>Micromonosporaceae</taxon>
        <taxon>Actinoplanes</taxon>
    </lineage>
</organism>
<dbReference type="GO" id="GO:0051920">
    <property type="term" value="F:peroxiredoxin activity"/>
    <property type="evidence" value="ECO:0007669"/>
    <property type="project" value="InterPro"/>
</dbReference>
<evidence type="ECO:0000313" key="3">
    <source>
        <dbReference type="Proteomes" id="UP000198688"/>
    </source>
</evidence>
<protein>
    <submittedName>
        <fullName evidence="2">4-carboxymuconolactone decarboxylase</fullName>
    </submittedName>
</protein>
<dbReference type="Proteomes" id="UP000198688">
    <property type="component" value="Chromosome I"/>
</dbReference>
<dbReference type="EMBL" id="LT629758">
    <property type="protein sequence ID" value="SDS42568.1"/>
    <property type="molecule type" value="Genomic_DNA"/>
</dbReference>
<dbReference type="STRING" id="113562.SAMN04489716_0758"/>
<dbReference type="AlphaFoldDB" id="A0A1H1S452"/>
<evidence type="ECO:0000259" key="1">
    <source>
        <dbReference type="Pfam" id="PF02627"/>
    </source>
</evidence>
<dbReference type="Gene3D" id="1.20.1290.10">
    <property type="entry name" value="AhpD-like"/>
    <property type="match status" value="1"/>
</dbReference>
<sequence>MPTVPVYEMSARATAGREVYARNFGTAPAEAERIMNEHAGAAYTLEAFEAAGGPGWQGQNLTDRDRSIAVITALVAQNVTDGRLSTYLSLARRTGLDDEALTELMVLLTAYLGQPYTSLAMEAVRRPVSQGAAITSTERQSEC</sequence>